<dbReference type="InterPro" id="IPR044294">
    <property type="entry name" value="Lipase-like"/>
</dbReference>
<dbReference type="EMBL" id="LUCM01003007">
    <property type="protein sequence ID" value="KAA0196462.1"/>
    <property type="molecule type" value="Genomic_DNA"/>
</dbReference>
<comment type="caution">
    <text evidence="2">The sequence shown here is derived from an EMBL/GenBank/DDBJ whole genome shotgun (WGS) entry which is preliminary data.</text>
</comment>
<dbReference type="SUPFAM" id="SSF53474">
    <property type="entry name" value="alpha/beta-Hydrolases"/>
    <property type="match status" value="1"/>
</dbReference>
<protein>
    <recommendedName>
        <fullName evidence="1">DUF676 domain-containing protein</fullName>
    </recommendedName>
</protein>
<evidence type="ECO:0000313" key="2">
    <source>
        <dbReference type="EMBL" id="KAA0196462.1"/>
    </source>
</evidence>
<organism evidence="2 3">
    <name type="scientific">Fasciolopsis buskii</name>
    <dbReference type="NCBI Taxonomy" id="27845"/>
    <lineage>
        <taxon>Eukaryota</taxon>
        <taxon>Metazoa</taxon>
        <taxon>Spiralia</taxon>
        <taxon>Lophotrochozoa</taxon>
        <taxon>Platyhelminthes</taxon>
        <taxon>Trematoda</taxon>
        <taxon>Digenea</taxon>
        <taxon>Plagiorchiida</taxon>
        <taxon>Echinostomata</taxon>
        <taxon>Echinostomatoidea</taxon>
        <taxon>Fasciolidae</taxon>
        <taxon>Fasciolopsis</taxon>
    </lineage>
</organism>
<feature type="domain" description="DUF676" evidence="1">
    <location>
        <begin position="1091"/>
        <end position="1283"/>
    </location>
</feature>
<dbReference type="OrthoDB" id="273452at2759"/>
<dbReference type="Proteomes" id="UP000728185">
    <property type="component" value="Unassembled WGS sequence"/>
</dbReference>
<dbReference type="Gene3D" id="3.40.50.1820">
    <property type="entry name" value="alpha/beta hydrolase"/>
    <property type="match status" value="1"/>
</dbReference>
<keyword evidence="3" id="KW-1185">Reference proteome</keyword>
<name>A0A8E0VJ24_9TREM</name>
<dbReference type="PANTHER" id="PTHR12482:SF5">
    <property type="entry name" value="DUF676 DOMAIN-CONTAINING PROTEIN"/>
    <property type="match status" value="1"/>
</dbReference>
<sequence>MPVVQATLSFVVELGEFHNVDLYHRGFYQIRAYFKTNGQSGSATASNQSPSKFSAIVEPPTLWRRSNTRVLVPEAVHPSFVEPRQVTPAYVPDKMCSKTLRIMYREESVKLHDVFEQRLLLQVDPSKLEESVLKHELFLCVELWFAEEASSKPVEFSWPVPFIDTCATSSWPLENLCSSSGEKFCLICPFGADLELALNNDEEMANQLSLDVARLSSHNTALLKQLSKSTVLHYKVTAYLRRKAHQVRMKRFAESFFCQELSIVHLLEIYDPNTVGHEALANEVRQSPYFQQLPALSISCRDLDGDPNTLPIIFEDVFLSPNSSHSKRVPWCHQPDVSIKTNGTVSADRPEFLVLSNVPLARGNLSDRVRGHLLRDLPQPLSISSRTFSRSSPALAEVGKARVNATLPPVLRYLSQNRRRFRHSNSHGRRSLQAVRSRHHMSALPDPVHDGPVRLLGYRSVGVMVDDFVVVDSKSKTMPVSVHSQNSYGYELTETSAVRLRPKHVSLKTRESVNSILAYKDSTCASVNDQDLHSSRSETTLMRHPEFCNVKAQYTETDEPRALSAEQVSGCSNDAYHTNPGFRSHRSAIHSVNQTSGIRNSTFDERHLHSSMVRSSSFTATPSESIALGTLSRIPREPPGGCVPPAHLTDGLDLFASQNCTNPVDTESSMHAFLRSRTLSSLSIPHLAYACALARVKSESALTSTTPSRGRERCKDTTMHRRARHKLSGTLTRLACLGSCSDLKLIVLEDAETQRCIPPSFDSVNGNENMRPAQRMAHSSLNLYHSEMSESFSQSSLQRHIPTDRIQTVESHANDGQSRNTNSIHCWSRRRSGSLGIPFNGTSSTSSDEITDFVIRQQTCGSNNRYPLISTPSRSIPDNILADSLTCRSPLMFNGFPKAHTPNSCDRAILTESGINRSFGSLGTAGRHEPNTRLIECGYQVHSDIDEDTDDEVVLRKRRGRRAPICQDEKLSILELLHEDGRFHRCQATPELIRNMSQSMDGTTQAQAPKYSTLDSVPFSQKTGTYSCFALPGETESKPLVDVISPGVVEFLQLKESVKRKIAVDFQGHVYSDFATVAAPYAYFSSPPMQSDDLHLVVCVHGLDGNASDLRLVRVYLQLALPDCRLEFLMSEGNQHDTFAGFDTMRDNLVDEIISFIEELDEPPTRISFIAHSMGCVLVRAALCSPSLAPYLSKLHTFLSLSGPHLGTVYNSSGLVNMGMWVMQKWKKSESLSQLRLRDDADLRNTYMYHLSASPGLDLFRYVLLVSSPQDRYVPYHSTRIELCKAAVRDSSTLGVVYMEMVTNILQRLIKSSRTTVVRYDIHYSLGSSANNLIGRAAHIAVLDSEIFLEKFICVSCAKYFR</sequence>
<dbReference type="Pfam" id="PF05057">
    <property type="entry name" value="DUF676"/>
    <property type="match status" value="1"/>
</dbReference>
<evidence type="ECO:0000259" key="1">
    <source>
        <dbReference type="Pfam" id="PF05057"/>
    </source>
</evidence>
<accession>A0A8E0VJ24</accession>
<proteinExistence type="predicted"/>
<dbReference type="InterPro" id="IPR007751">
    <property type="entry name" value="DUF676_lipase-like"/>
</dbReference>
<evidence type="ECO:0000313" key="3">
    <source>
        <dbReference type="Proteomes" id="UP000728185"/>
    </source>
</evidence>
<dbReference type="InterPro" id="IPR029058">
    <property type="entry name" value="AB_hydrolase_fold"/>
</dbReference>
<dbReference type="PANTHER" id="PTHR12482">
    <property type="entry name" value="LIPASE ROG1-RELATED-RELATED"/>
    <property type="match status" value="1"/>
</dbReference>
<reference evidence="2" key="1">
    <citation type="submission" date="2019-05" db="EMBL/GenBank/DDBJ databases">
        <title>Annotation for the trematode Fasciolopsis buski.</title>
        <authorList>
            <person name="Choi Y.-J."/>
        </authorList>
    </citation>
    <scope>NUCLEOTIDE SEQUENCE</scope>
    <source>
        <strain evidence="2">HT</strain>
        <tissue evidence="2">Whole worm</tissue>
    </source>
</reference>
<gene>
    <name evidence="2" type="ORF">FBUS_03216</name>
</gene>